<name>S3IM54_9ENTR</name>
<protein>
    <recommendedName>
        <fullName evidence="4">tRNA_anti-like protein</fullName>
    </recommendedName>
</protein>
<sequence length="158" mass="17486">MKKIIKWIFYIFIALMVIGFIVGKDKKQTAAETTTEQSASSVVKDKPVPAAPQQMVLSTTATKLFNAYEENEVAADEQMKGNLIEVSGVVQSIEKDFTDSIIIQLKTSNEFMPASMTMEDSEKSTALTLRKGKKVTITCEKMARVMGSPFGRSCVFNK</sequence>
<dbReference type="Pfam" id="PF12869">
    <property type="entry name" value="tRNA_anti-like"/>
    <property type="match status" value="1"/>
</dbReference>
<dbReference type="STRING" id="566551.HMPREF0201_03580"/>
<dbReference type="AlphaFoldDB" id="S3IM54"/>
<accession>S3IM54</accession>
<keyword evidence="1" id="KW-0812">Transmembrane</keyword>
<evidence type="ECO:0000256" key="1">
    <source>
        <dbReference type="SAM" id="Phobius"/>
    </source>
</evidence>
<reference evidence="2 3" key="1">
    <citation type="submission" date="2013-04" db="EMBL/GenBank/DDBJ databases">
        <authorList>
            <person name="Weinstock G."/>
            <person name="Sodergren E."/>
            <person name="Lobos E.A."/>
            <person name="Fulton L."/>
            <person name="Fulton R."/>
            <person name="Courtney L."/>
            <person name="Fronick C."/>
            <person name="O'Laughlin M."/>
            <person name="Godfrey J."/>
            <person name="Wilson R.M."/>
            <person name="Miner T."/>
            <person name="Farmer C."/>
            <person name="Delehaunty K."/>
            <person name="Cordes M."/>
            <person name="Minx P."/>
            <person name="Tomlinson C."/>
            <person name="Chen J."/>
            <person name="Wollam A."/>
            <person name="Pepin K.H."/>
            <person name="Palsikar V.B."/>
            <person name="Zhang X."/>
            <person name="Suruliraj S."/>
            <person name="Perna N.T."/>
            <person name="Plunkett G."/>
            <person name="Warren W."/>
            <person name="Mitreva M."/>
            <person name="Mardis E.R."/>
            <person name="Wilson R.K."/>
        </authorList>
    </citation>
    <scope>NUCLEOTIDE SEQUENCE [LARGE SCALE GENOMIC DNA]</scope>
    <source>
        <strain evidence="2 3">DSM 4568</strain>
    </source>
</reference>
<organism evidence="2 3">
    <name type="scientific">Cedecea davisae DSM 4568</name>
    <dbReference type="NCBI Taxonomy" id="566551"/>
    <lineage>
        <taxon>Bacteria</taxon>
        <taxon>Pseudomonadati</taxon>
        <taxon>Pseudomonadota</taxon>
        <taxon>Gammaproteobacteria</taxon>
        <taxon>Enterobacterales</taxon>
        <taxon>Enterobacteriaceae</taxon>
        <taxon>Cedecea</taxon>
    </lineage>
</organism>
<evidence type="ECO:0000313" key="3">
    <source>
        <dbReference type="Proteomes" id="UP000014585"/>
    </source>
</evidence>
<dbReference type="InterPro" id="IPR024422">
    <property type="entry name" value="Protein_unknown_function_OB"/>
</dbReference>
<evidence type="ECO:0008006" key="4">
    <source>
        <dbReference type="Google" id="ProtNLM"/>
    </source>
</evidence>
<comment type="caution">
    <text evidence="2">The sequence shown here is derived from an EMBL/GenBank/DDBJ whole genome shotgun (WGS) entry which is preliminary data.</text>
</comment>
<proteinExistence type="predicted"/>
<dbReference type="OrthoDB" id="6628697at2"/>
<feature type="transmembrane region" description="Helical" evidence="1">
    <location>
        <begin position="7"/>
        <end position="23"/>
    </location>
</feature>
<dbReference type="RefSeq" id="WP_016537843.1">
    <property type="nucleotide sequence ID" value="NZ_KE161030.1"/>
</dbReference>
<keyword evidence="1" id="KW-0472">Membrane</keyword>
<dbReference type="EMBL" id="ATDT01000032">
    <property type="protein sequence ID" value="EPF14913.1"/>
    <property type="molecule type" value="Genomic_DNA"/>
</dbReference>
<dbReference type="HOGENOM" id="CLU_140860_0_0_6"/>
<gene>
    <name evidence="2" type="ORF">HMPREF0201_03580</name>
</gene>
<evidence type="ECO:0000313" key="2">
    <source>
        <dbReference type="EMBL" id="EPF14913.1"/>
    </source>
</evidence>
<dbReference type="PATRIC" id="fig|566551.4.peg.3266"/>
<keyword evidence="1" id="KW-1133">Transmembrane helix</keyword>
<dbReference type="Proteomes" id="UP000014585">
    <property type="component" value="Unassembled WGS sequence"/>
</dbReference>